<evidence type="ECO:0000313" key="2">
    <source>
        <dbReference type="Proteomes" id="UP000218944"/>
    </source>
</evidence>
<dbReference type="AlphaFoldDB" id="A0A2A2D8N4"/>
<evidence type="ECO:0000313" key="1">
    <source>
        <dbReference type="EMBL" id="PAU47875.1"/>
    </source>
</evidence>
<dbReference type="Proteomes" id="UP000218944">
    <property type="component" value="Unassembled WGS sequence"/>
</dbReference>
<comment type="caution">
    <text evidence="1">The sequence shown here is derived from an EMBL/GenBank/DDBJ whole genome shotgun (WGS) entry which is preliminary data.</text>
</comment>
<organism evidence="1 2">
    <name type="scientific">Streptomyces albireticuli</name>
    <dbReference type="NCBI Taxonomy" id="1940"/>
    <lineage>
        <taxon>Bacteria</taxon>
        <taxon>Bacillati</taxon>
        <taxon>Actinomycetota</taxon>
        <taxon>Actinomycetes</taxon>
        <taxon>Kitasatosporales</taxon>
        <taxon>Streptomycetaceae</taxon>
        <taxon>Streptomyces</taxon>
    </lineage>
</organism>
<reference evidence="1 2" key="1">
    <citation type="submission" date="2017-08" db="EMBL/GenBank/DDBJ databases">
        <title>Genome sequence of Streptomyces albireticuli NRRL B-1670.</title>
        <authorList>
            <person name="Graham D.E."/>
            <person name="Mahan K.M."/>
            <person name="Klingeman D.M."/>
            <person name="Hettich R.L."/>
            <person name="Parry R.J."/>
            <person name="Spain J.C."/>
        </authorList>
    </citation>
    <scope>NUCLEOTIDE SEQUENCE [LARGE SCALE GENOMIC DNA]</scope>
    <source>
        <strain evidence="1 2">NRRL B-1670</strain>
    </source>
</reference>
<dbReference type="RefSeq" id="WP_095581699.1">
    <property type="nucleotide sequence ID" value="NZ_JAJQQS010000010.1"/>
</dbReference>
<sequence>MTVISLWPTSTAQRVVEALGVAAAELSGLDARVEHYQVPQGGYAALTGHSGSEVFSLEARLGPAYRMPGHSMWAVFQVFDPEQPNLALVRMMDRNDDNSLPVMDRRRPVYGLELDIQLCEKFIPVCNRVLNELDPTGRGRSQHVDTYHGHVPLSYMLRVPTFVSVASGLFRRFREEGQSAIILADFHDPLAVPVVNLIKNMLGKRDRHFIPRTSQPSGARVLLRSPDGSIYQFGGMSTAVDQGIGLARRGLAGSQAARN</sequence>
<dbReference type="EMBL" id="NSJV01000319">
    <property type="protein sequence ID" value="PAU47875.1"/>
    <property type="molecule type" value="Genomic_DNA"/>
</dbReference>
<keyword evidence="2" id="KW-1185">Reference proteome</keyword>
<proteinExistence type="predicted"/>
<protein>
    <submittedName>
        <fullName evidence="1">Uncharacterized protein</fullName>
    </submittedName>
</protein>
<accession>A0A2A2D8N4</accession>
<gene>
    <name evidence="1" type="ORF">CK936_16325</name>
</gene>
<name>A0A2A2D8N4_9ACTN</name>